<evidence type="ECO:0000313" key="6">
    <source>
        <dbReference type="EMBL" id="TMR37862.1"/>
    </source>
</evidence>
<dbReference type="PANTHER" id="PTHR24421:SF63">
    <property type="entry name" value="SENSOR HISTIDINE KINASE DESK"/>
    <property type="match status" value="1"/>
</dbReference>
<feature type="transmembrane region" description="Helical" evidence="4">
    <location>
        <begin position="188"/>
        <end position="207"/>
    </location>
</feature>
<keyword evidence="4" id="KW-0812">Transmembrane</keyword>
<feature type="transmembrane region" description="Helical" evidence="4">
    <location>
        <begin position="252"/>
        <end position="280"/>
    </location>
</feature>
<keyword evidence="3" id="KW-0902">Two-component regulatory system</keyword>
<dbReference type="Gene3D" id="1.20.5.1930">
    <property type="match status" value="1"/>
</dbReference>
<dbReference type="OrthoDB" id="227596at2"/>
<comment type="caution">
    <text evidence="6">The sequence shown here is derived from an EMBL/GenBank/DDBJ whole genome shotgun (WGS) entry which is preliminary data.</text>
</comment>
<evidence type="ECO:0000256" key="1">
    <source>
        <dbReference type="ARBA" id="ARBA00022679"/>
    </source>
</evidence>
<feature type="transmembrane region" description="Helical" evidence="4">
    <location>
        <begin position="219"/>
        <end position="240"/>
    </location>
</feature>
<feature type="transmembrane region" description="Helical" evidence="4">
    <location>
        <begin position="292"/>
        <end position="317"/>
    </location>
</feature>
<feature type="transmembrane region" description="Helical" evidence="4">
    <location>
        <begin position="132"/>
        <end position="151"/>
    </location>
</feature>
<feature type="transmembrane region" description="Helical" evidence="4">
    <location>
        <begin position="103"/>
        <end position="126"/>
    </location>
</feature>
<dbReference type="InterPro" id="IPR003594">
    <property type="entry name" value="HATPase_dom"/>
</dbReference>
<dbReference type="Proteomes" id="UP000306628">
    <property type="component" value="Unassembled WGS sequence"/>
</dbReference>
<keyword evidence="4" id="KW-0472">Membrane</keyword>
<feature type="transmembrane region" description="Helical" evidence="4">
    <location>
        <begin position="70"/>
        <end position="91"/>
    </location>
</feature>
<evidence type="ECO:0000256" key="2">
    <source>
        <dbReference type="ARBA" id="ARBA00022777"/>
    </source>
</evidence>
<organism evidence="6 7">
    <name type="scientific">Nonomuraea zeae</name>
    <dbReference type="NCBI Taxonomy" id="1642303"/>
    <lineage>
        <taxon>Bacteria</taxon>
        <taxon>Bacillati</taxon>
        <taxon>Actinomycetota</taxon>
        <taxon>Actinomycetes</taxon>
        <taxon>Streptosporangiales</taxon>
        <taxon>Streptosporangiaceae</taxon>
        <taxon>Nonomuraea</taxon>
    </lineage>
</organism>
<dbReference type="AlphaFoldDB" id="A0A5S4GYW4"/>
<feature type="domain" description="Histidine kinase/HSP90-like ATPase" evidence="5">
    <location>
        <begin position="591"/>
        <end position="681"/>
    </location>
</feature>
<dbReference type="RefSeq" id="WP_138688670.1">
    <property type="nucleotide sequence ID" value="NZ_JBHSAZ010000013.1"/>
</dbReference>
<feature type="transmembrane region" description="Helical" evidence="4">
    <location>
        <begin position="323"/>
        <end position="340"/>
    </location>
</feature>
<keyword evidence="1" id="KW-0808">Transferase</keyword>
<accession>A0A5S4GYW4</accession>
<keyword evidence="7" id="KW-1185">Reference proteome</keyword>
<gene>
    <name evidence="6" type="ORF">ETD85_06430</name>
</gene>
<evidence type="ECO:0000313" key="7">
    <source>
        <dbReference type="Proteomes" id="UP000306628"/>
    </source>
</evidence>
<evidence type="ECO:0000256" key="3">
    <source>
        <dbReference type="ARBA" id="ARBA00023012"/>
    </source>
</evidence>
<dbReference type="SUPFAM" id="SSF55874">
    <property type="entry name" value="ATPase domain of HSP90 chaperone/DNA topoisomerase II/histidine kinase"/>
    <property type="match status" value="1"/>
</dbReference>
<dbReference type="SMART" id="SM00387">
    <property type="entry name" value="HATPase_c"/>
    <property type="match status" value="1"/>
</dbReference>
<dbReference type="EMBL" id="VCKX01000013">
    <property type="protein sequence ID" value="TMR37862.1"/>
    <property type="molecule type" value="Genomic_DNA"/>
</dbReference>
<dbReference type="PANTHER" id="PTHR24421">
    <property type="entry name" value="NITRATE/NITRITE SENSOR PROTEIN NARX-RELATED"/>
    <property type="match status" value="1"/>
</dbReference>
<dbReference type="CDD" id="cd16917">
    <property type="entry name" value="HATPase_UhpB-NarQ-NarX-like"/>
    <property type="match status" value="1"/>
</dbReference>
<dbReference type="GO" id="GO:0000155">
    <property type="term" value="F:phosphorelay sensor kinase activity"/>
    <property type="evidence" value="ECO:0007669"/>
    <property type="project" value="InterPro"/>
</dbReference>
<evidence type="ECO:0000259" key="5">
    <source>
        <dbReference type="SMART" id="SM00387"/>
    </source>
</evidence>
<dbReference type="Gene3D" id="3.30.565.10">
    <property type="entry name" value="Histidine kinase-like ATPase, C-terminal domain"/>
    <property type="match status" value="1"/>
</dbReference>
<dbReference type="InterPro" id="IPR036890">
    <property type="entry name" value="HATPase_C_sf"/>
</dbReference>
<feature type="transmembrane region" description="Helical" evidence="4">
    <location>
        <begin position="163"/>
        <end position="182"/>
    </location>
</feature>
<keyword evidence="2" id="KW-0418">Kinase</keyword>
<dbReference type="GO" id="GO:0016020">
    <property type="term" value="C:membrane"/>
    <property type="evidence" value="ECO:0007669"/>
    <property type="project" value="InterPro"/>
</dbReference>
<dbReference type="Pfam" id="PF02518">
    <property type="entry name" value="HATPase_c"/>
    <property type="match status" value="1"/>
</dbReference>
<reference evidence="6 7" key="1">
    <citation type="submission" date="2019-05" db="EMBL/GenBank/DDBJ databases">
        <title>Draft genome sequence of Nonomuraea zeae DSM 100528.</title>
        <authorList>
            <person name="Saricaoglu S."/>
            <person name="Isik K."/>
        </authorList>
    </citation>
    <scope>NUCLEOTIDE SEQUENCE [LARGE SCALE GENOMIC DNA]</scope>
    <source>
        <strain evidence="6 7">DSM 100528</strain>
    </source>
</reference>
<proteinExistence type="predicted"/>
<dbReference type="InterPro" id="IPR011712">
    <property type="entry name" value="Sig_transdc_His_kin_sub3_dim/P"/>
</dbReference>
<feature type="transmembrane region" description="Helical" evidence="4">
    <location>
        <begin position="16"/>
        <end position="38"/>
    </location>
</feature>
<sequence>MHGRRLAADARRVGRAVVLTLTCLLPVLYTAGLVLWIVEAARLPEVEFAPWSTPQGRAVLDAWGMPVESWAALVALPGVIVTAAAVTSATFMLRRGTSWFRLYLSFALVMFATGGSETPLVVAALYPELEGVARGVQGLAWIGLFPVAYVFPDGRFVPSWSRWLAALWAVYLALGLVGVGGGSPALDAVIVLILVGTCVAAQLHRYLRVSGPVERQQAKWLLVAISLWFLFALTLNVSPLGALYNEASSRGLIAFVLIGLLTAALMALIPIAVAIAVLRHRLFDLDVWINRALVYGVLTVFVVTAYAAVVGGIGALWADGTGGLLTVVAAAAVALAFSPLRERVQRHVNRLVYGERGDPYVVLSRLGQQLGSLARPEEIAPAIVDAVARTLKAPYTALELGHEIVASTGRPAGATESFEIGHRGAALGRLVVATPGDNLSARDRRLLADLARHCGAAVFAAQESLRIRRLATDLQKTRESLVLAREEERRRIRRDLHDSLGPALSGLALTVDAAHAVMATDAAAADRLMRASKDQSRQTLEEVRRLARMLRPPALDDLGLAGALAHLSESAEQAGLATTVRVPELPAMPAAVEVAVYRIAQEAVTNVIRHSGAGSCLIELNVDEHAAELLVADDGTGITPSSRPGVGTASMRERAEELGGVLTVTSDAGSTRVAARLPLAEEST</sequence>
<evidence type="ECO:0000256" key="4">
    <source>
        <dbReference type="SAM" id="Phobius"/>
    </source>
</evidence>
<keyword evidence="4" id="KW-1133">Transmembrane helix</keyword>
<dbReference type="Pfam" id="PF07730">
    <property type="entry name" value="HisKA_3"/>
    <property type="match status" value="1"/>
</dbReference>
<protein>
    <recommendedName>
        <fullName evidence="5">Histidine kinase/HSP90-like ATPase domain-containing protein</fullName>
    </recommendedName>
</protein>
<dbReference type="InterPro" id="IPR050482">
    <property type="entry name" value="Sensor_HK_TwoCompSys"/>
</dbReference>
<dbReference type="GO" id="GO:0046983">
    <property type="term" value="F:protein dimerization activity"/>
    <property type="evidence" value="ECO:0007669"/>
    <property type="project" value="InterPro"/>
</dbReference>
<name>A0A5S4GYW4_9ACTN</name>